<dbReference type="Proteomes" id="UP001151518">
    <property type="component" value="Unassembled WGS sequence"/>
</dbReference>
<reference evidence="1" key="1">
    <citation type="submission" date="2022-07" db="EMBL/GenBank/DDBJ databases">
        <title>Phylogenomic reconstructions and comparative analyses of Kickxellomycotina fungi.</title>
        <authorList>
            <person name="Reynolds N.K."/>
            <person name="Stajich J.E."/>
            <person name="Barry K."/>
            <person name="Grigoriev I.V."/>
            <person name="Crous P."/>
            <person name="Smith M.E."/>
        </authorList>
    </citation>
    <scope>NUCLEOTIDE SEQUENCE</scope>
    <source>
        <strain evidence="1">NRRL 3115</strain>
    </source>
</reference>
<dbReference type="EMBL" id="JANBTW010000004">
    <property type="protein sequence ID" value="KAJ2680559.1"/>
    <property type="molecule type" value="Genomic_DNA"/>
</dbReference>
<organism evidence="1 2">
    <name type="scientific">Coemansia spiralis</name>
    <dbReference type="NCBI Taxonomy" id="417178"/>
    <lineage>
        <taxon>Eukaryota</taxon>
        <taxon>Fungi</taxon>
        <taxon>Fungi incertae sedis</taxon>
        <taxon>Zoopagomycota</taxon>
        <taxon>Kickxellomycotina</taxon>
        <taxon>Kickxellomycetes</taxon>
        <taxon>Kickxellales</taxon>
        <taxon>Kickxellaceae</taxon>
        <taxon>Coemansia</taxon>
    </lineage>
</organism>
<dbReference type="AlphaFoldDB" id="A0A9W8GC01"/>
<gene>
    <name evidence="1" type="ORF">GGI25_000532</name>
</gene>
<comment type="caution">
    <text evidence="1">The sequence shown here is derived from an EMBL/GenBank/DDBJ whole genome shotgun (WGS) entry which is preliminary data.</text>
</comment>
<sequence length="79" mass="8670">MSHFYYDFSKTGAFDITNGAETVTINSVKHVVDSCVCKNCKAIVAARNPAPKKEEWTYKYVYTPPVAAPPAPNAKDMLG</sequence>
<evidence type="ECO:0000313" key="2">
    <source>
        <dbReference type="Proteomes" id="UP001151518"/>
    </source>
</evidence>
<accession>A0A9W8GC01</accession>
<proteinExistence type="predicted"/>
<evidence type="ECO:0000313" key="1">
    <source>
        <dbReference type="EMBL" id="KAJ2680559.1"/>
    </source>
</evidence>
<dbReference type="OrthoDB" id="5576893at2759"/>
<protein>
    <submittedName>
        <fullName evidence="1">Uncharacterized protein</fullName>
    </submittedName>
</protein>
<name>A0A9W8GC01_9FUNG</name>